<evidence type="ECO:0008006" key="3">
    <source>
        <dbReference type="Google" id="ProtNLM"/>
    </source>
</evidence>
<gene>
    <name evidence="1" type="ORF">ACFO0B_21480</name>
</gene>
<proteinExistence type="predicted"/>
<dbReference type="RefSeq" id="WP_378614316.1">
    <property type="nucleotide sequence ID" value="NZ_JBHSAX010000017.1"/>
</dbReference>
<sequence>MSEVAAESGAIHAYGAASAAMAQAVATAGAVDQVATVAATVPVFGLIGQDFLAAFAVAQANHISSVLELAAVHAATALTAHEGAAAYDAGEAASAGALNAAR</sequence>
<name>A0ABV8DXA4_9NOCA</name>
<organism evidence="1 2">
    <name type="scientific">Nocardia jiangsuensis</name>
    <dbReference type="NCBI Taxonomy" id="1691563"/>
    <lineage>
        <taxon>Bacteria</taxon>
        <taxon>Bacillati</taxon>
        <taxon>Actinomycetota</taxon>
        <taxon>Actinomycetes</taxon>
        <taxon>Mycobacteriales</taxon>
        <taxon>Nocardiaceae</taxon>
        <taxon>Nocardia</taxon>
    </lineage>
</organism>
<evidence type="ECO:0000313" key="2">
    <source>
        <dbReference type="Proteomes" id="UP001595696"/>
    </source>
</evidence>
<dbReference type="Proteomes" id="UP001595696">
    <property type="component" value="Unassembled WGS sequence"/>
</dbReference>
<reference evidence="2" key="1">
    <citation type="journal article" date="2019" name="Int. J. Syst. Evol. Microbiol.">
        <title>The Global Catalogue of Microorganisms (GCM) 10K type strain sequencing project: providing services to taxonomists for standard genome sequencing and annotation.</title>
        <authorList>
            <consortium name="The Broad Institute Genomics Platform"/>
            <consortium name="The Broad Institute Genome Sequencing Center for Infectious Disease"/>
            <person name="Wu L."/>
            <person name="Ma J."/>
        </authorList>
    </citation>
    <scope>NUCLEOTIDE SEQUENCE [LARGE SCALE GENOMIC DNA]</scope>
    <source>
        <strain evidence="2">CGMCC 4.7330</strain>
    </source>
</reference>
<dbReference type="EMBL" id="JBHSAX010000017">
    <property type="protein sequence ID" value="MFC3964563.1"/>
    <property type="molecule type" value="Genomic_DNA"/>
</dbReference>
<evidence type="ECO:0000313" key="1">
    <source>
        <dbReference type="EMBL" id="MFC3964563.1"/>
    </source>
</evidence>
<protein>
    <recommendedName>
        <fullName evidence="3">Excreted virulence factor EspC (Type VII ESX diderm)</fullName>
    </recommendedName>
</protein>
<comment type="caution">
    <text evidence="1">The sequence shown here is derived from an EMBL/GenBank/DDBJ whole genome shotgun (WGS) entry which is preliminary data.</text>
</comment>
<accession>A0ABV8DXA4</accession>
<keyword evidence="2" id="KW-1185">Reference proteome</keyword>